<dbReference type="Proteomes" id="UP000728185">
    <property type="component" value="Unassembled WGS sequence"/>
</dbReference>
<evidence type="ECO:0000313" key="1">
    <source>
        <dbReference type="EMBL" id="KAA0198842.1"/>
    </source>
</evidence>
<keyword evidence="2" id="KW-1185">Reference proteome</keyword>
<name>A0A8E0VND2_9TREM</name>
<comment type="caution">
    <text evidence="1">The sequence shown here is derived from an EMBL/GenBank/DDBJ whole genome shotgun (WGS) entry which is preliminary data.</text>
</comment>
<dbReference type="AlphaFoldDB" id="A0A8E0VND2"/>
<proteinExistence type="predicted"/>
<protein>
    <submittedName>
        <fullName evidence="1">Uncharacterized protein</fullName>
    </submittedName>
</protein>
<gene>
    <name evidence="1" type="ORF">FBUS_09113</name>
</gene>
<sequence>MGQYHRFFLIVPNEQAIQTKPRDYQKIRSFRKNDSKVNMASEIPVVKSLAARWYRNRTTSKEDNNSILLRPFYACRRCGAHIHLAKSAFRPVLSSQTEKFAQLLMEDEDLHVERRF</sequence>
<dbReference type="EMBL" id="LUCM01001463">
    <property type="protein sequence ID" value="KAA0198842.1"/>
    <property type="molecule type" value="Genomic_DNA"/>
</dbReference>
<evidence type="ECO:0000313" key="2">
    <source>
        <dbReference type="Proteomes" id="UP000728185"/>
    </source>
</evidence>
<accession>A0A8E0VND2</accession>
<organism evidence="1 2">
    <name type="scientific">Fasciolopsis buskii</name>
    <dbReference type="NCBI Taxonomy" id="27845"/>
    <lineage>
        <taxon>Eukaryota</taxon>
        <taxon>Metazoa</taxon>
        <taxon>Spiralia</taxon>
        <taxon>Lophotrochozoa</taxon>
        <taxon>Platyhelminthes</taxon>
        <taxon>Trematoda</taxon>
        <taxon>Digenea</taxon>
        <taxon>Plagiorchiida</taxon>
        <taxon>Echinostomata</taxon>
        <taxon>Echinostomatoidea</taxon>
        <taxon>Fasciolidae</taxon>
        <taxon>Fasciolopsis</taxon>
    </lineage>
</organism>
<reference evidence="1" key="1">
    <citation type="submission" date="2019-05" db="EMBL/GenBank/DDBJ databases">
        <title>Annotation for the trematode Fasciolopsis buski.</title>
        <authorList>
            <person name="Choi Y.-J."/>
        </authorList>
    </citation>
    <scope>NUCLEOTIDE SEQUENCE</scope>
    <source>
        <strain evidence="1">HT</strain>
        <tissue evidence="1">Whole worm</tissue>
    </source>
</reference>